<evidence type="ECO:0000256" key="2">
    <source>
        <dbReference type="PROSITE-ProRule" id="PRU01161"/>
    </source>
</evidence>
<dbReference type="EMBL" id="JACVVK020000502">
    <property type="protein sequence ID" value="KAK7469821.1"/>
    <property type="molecule type" value="Genomic_DNA"/>
</dbReference>
<name>A0ABD0JDE2_9CAEN</name>
<dbReference type="InterPro" id="IPR016035">
    <property type="entry name" value="Acyl_Trfase/lysoPLipase"/>
</dbReference>
<dbReference type="Proteomes" id="UP001519460">
    <property type="component" value="Unassembled WGS sequence"/>
</dbReference>
<dbReference type="PANTHER" id="PTHR12406">
    <property type="entry name" value="CALCIUM-INDEPENDENT PHOSPHOLIPASE A2 IPLA2 -RELATED"/>
    <property type="match status" value="1"/>
</dbReference>
<keyword evidence="2" id="KW-0378">Hydrolase</keyword>
<dbReference type="SUPFAM" id="SSF52151">
    <property type="entry name" value="FabD/lysophospholipase-like"/>
    <property type="match status" value="1"/>
</dbReference>
<dbReference type="InterPro" id="IPR033562">
    <property type="entry name" value="PLPL"/>
</dbReference>
<evidence type="ECO:0000313" key="5">
    <source>
        <dbReference type="Proteomes" id="UP001519460"/>
    </source>
</evidence>
<evidence type="ECO:0000256" key="1">
    <source>
        <dbReference type="ARBA" id="ARBA00023098"/>
    </source>
</evidence>
<accession>A0ABD0JDE2</accession>
<dbReference type="Gene3D" id="3.40.1090.10">
    <property type="entry name" value="Cytosolic phospholipase A2 catalytic domain"/>
    <property type="match status" value="1"/>
</dbReference>
<dbReference type="AlphaFoldDB" id="A0ABD0JDE2"/>
<feature type="domain" description="PNPLA" evidence="3">
    <location>
        <begin position="5"/>
        <end position="178"/>
    </location>
</feature>
<evidence type="ECO:0000313" key="4">
    <source>
        <dbReference type="EMBL" id="KAK7469821.1"/>
    </source>
</evidence>
<keyword evidence="2" id="KW-0442">Lipid degradation</keyword>
<comment type="caution">
    <text evidence="4">The sequence shown here is derived from an EMBL/GenBank/DDBJ whole genome shotgun (WGS) entry which is preliminary data.</text>
</comment>
<sequence length="273" mass="30363">MTLNLSLCGCGFLGIYHLGVASCLVKHGQRFLARLDRVAGASAGALAAAILVTAPTPRHVEISVDMLTNVARKIRRKPFGALTPGFQLTNQVARLLDKILPLDAHELARGRLFVSLTHAKSHQNEVFTDFKSRDELIQALVASCHIPVYSGVRSPTLRGEHYYDGGLSDNLLRFDDGRTVTVSPFSGKQDIGPHDALTKGTKGNYFNLHNQDLQLNFNNVRRFSHAFFPPRRHVLQQYLELGHKDASRFLIKEGLYEIHKPGDKKPLVYESSV</sequence>
<proteinExistence type="predicted"/>
<feature type="short sequence motif" description="GXGXXG" evidence="2">
    <location>
        <begin position="9"/>
        <end position="14"/>
    </location>
</feature>
<reference evidence="4 5" key="1">
    <citation type="journal article" date="2023" name="Sci. Data">
        <title>Genome assembly of the Korean intertidal mud-creeper Batillaria attramentaria.</title>
        <authorList>
            <person name="Patra A.K."/>
            <person name="Ho P.T."/>
            <person name="Jun S."/>
            <person name="Lee S.J."/>
            <person name="Kim Y."/>
            <person name="Won Y.J."/>
        </authorList>
    </citation>
    <scope>NUCLEOTIDE SEQUENCE [LARGE SCALE GENOMIC DNA]</scope>
    <source>
        <strain evidence="4">Wonlab-2016</strain>
    </source>
</reference>
<keyword evidence="1 2" id="KW-0443">Lipid metabolism</keyword>
<protein>
    <recommendedName>
        <fullName evidence="3">PNPLA domain-containing protein</fullName>
    </recommendedName>
</protein>
<keyword evidence="5" id="KW-1185">Reference proteome</keyword>
<feature type="short sequence motif" description="GXSXG" evidence="2">
    <location>
        <begin position="40"/>
        <end position="44"/>
    </location>
</feature>
<dbReference type="InterPro" id="IPR002641">
    <property type="entry name" value="PNPLA_dom"/>
</dbReference>
<feature type="short sequence motif" description="DGA/G" evidence="2">
    <location>
        <begin position="164"/>
        <end position="166"/>
    </location>
</feature>
<gene>
    <name evidence="4" type="ORF">BaRGS_00036150</name>
</gene>
<feature type="active site" description="Nucleophile" evidence="2">
    <location>
        <position position="42"/>
    </location>
</feature>
<dbReference type="GO" id="GO:0016787">
    <property type="term" value="F:hydrolase activity"/>
    <property type="evidence" value="ECO:0007669"/>
    <property type="project" value="UniProtKB-UniRule"/>
</dbReference>
<evidence type="ECO:0000259" key="3">
    <source>
        <dbReference type="PROSITE" id="PS51635"/>
    </source>
</evidence>
<dbReference type="Pfam" id="PF01734">
    <property type="entry name" value="Patatin"/>
    <property type="match status" value="1"/>
</dbReference>
<organism evidence="4 5">
    <name type="scientific">Batillaria attramentaria</name>
    <dbReference type="NCBI Taxonomy" id="370345"/>
    <lineage>
        <taxon>Eukaryota</taxon>
        <taxon>Metazoa</taxon>
        <taxon>Spiralia</taxon>
        <taxon>Lophotrochozoa</taxon>
        <taxon>Mollusca</taxon>
        <taxon>Gastropoda</taxon>
        <taxon>Caenogastropoda</taxon>
        <taxon>Sorbeoconcha</taxon>
        <taxon>Cerithioidea</taxon>
        <taxon>Batillariidae</taxon>
        <taxon>Batillaria</taxon>
    </lineage>
</organism>
<dbReference type="PROSITE" id="PS51635">
    <property type="entry name" value="PNPLA"/>
    <property type="match status" value="1"/>
</dbReference>
<feature type="active site" description="Proton acceptor" evidence="2">
    <location>
        <position position="164"/>
    </location>
</feature>
<dbReference type="GO" id="GO:0016042">
    <property type="term" value="P:lipid catabolic process"/>
    <property type="evidence" value="ECO:0007669"/>
    <property type="project" value="UniProtKB-UniRule"/>
</dbReference>
<dbReference type="PANTHER" id="PTHR12406:SF7">
    <property type="entry name" value="PATATIN-LIKE PHOSPHOLIPASE DOMAIN-CONTAINING PROTEIN 4"/>
    <property type="match status" value="1"/>
</dbReference>